<evidence type="ECO:0000256" key="9">
    <source>
        <dbReference type="ARBA" id="ARBA00022848"/>
    </source>
</evidence>
<reference evidence="15 16" key="1">
    <citation type="submission" date="2015-09" db="EMBL/GenBank/DDBJ databases">
        <title>Trachymyrmex cornetzi WGS genome.</title>
        <authorList>
            <person name="Nygaard S."/>
            <person name="Hu H."/>
            <person name="Boomsma J."/>
            <person name="Zhang G."/>
        </authorList>
    </citation>
    <scope>NUCLEOTIDE SEQUENCE [LARGE SCALE GENOMIC DNA]</scope>
    <source>
        <strain evidence="15">Tcor2-1</strain>
        <tissue evidence="15">Whole body</tissue>
    </source>
</reference>
<dbReference type="FunFam" id="1.10.630.10:FF:000035">
    <property type="entry name" value="CYtochrome P450 family"/>
    <property type="match status" value="3"/>
</dbReference>
<dbReference type="PANTHER" id="PTHR24291:SF105">
    <property type="entry name" value="CYTOCHROME P450 4P1-RELATED"/>
    <property type="match status" value="1"/>
</dbReference>
<protein>
    <submittedName>
        <fullName evidence="15">Cytochrome P450 4C1</fullName>
    </submittedName>
</protein>
<dbReference type="InterPro" id="IPR001128">
    <property type="entry name" value="Cyt_P450"/>
</dbReference>
<dbReference type="STRING" id="471704.A0A195EKE9"/>
<evidence type="ECO:0000256" key="11">
    <source>
        <dbReference type="ARBA" id="ARBA00023004"/>
    </source>
</evidence>
<evidence type="ECO:0000256" key="5">
    <source>
        <dbReference type="ARBA" id="ARBA00010617"/>
    </source>
</evidence>
<dbReference type="GO" id="GO:0004497">
    <property type="term" value="F:monooxygenase activity"/>
    <property type="evidence" value="ECO:0007669"/>
    <property type="project" value="UniProtKB-KW"/>
</dbReference>
<keyword evidence="7 14" id="KW-0479">Metal-binding</keyword>
<comment type="subcellular location">
    <subcellularLocation>
        <location evidence="4">Endoplasmic reticulum membrane</location>
        <topology evidence="4">Peripheral membrane protein</topology>
    </subcellularLocation>
    <subcellularLocation>
        <location evidence="3">Microsome membrane</location>
        <topology evidence="3">Peripheral membrane protein</topology>
    </subcellularLocation>
</comment>
<keyword evidence="12" id="KW-0503">Monooxygenase</keyword>
<dbReference type="PANTHER" id="PTHR24291">
    <property type="entry name" value="CYTOCHROME P450 FAMILY 4"/>
    <property type="match status" value="1"/>
</dbReference>
<evidence type="ECO:0000256" key="1">
    <source>
        <dbReference type="ARBA" id="ARBA00001971"/>
    </source>
</evidence>
<gene>
    <name evidence="15" type="ORF">ALC57_02124</name>
</gene>
<evidence type="ECO:0000256" key="14">
    <source>
        <dbReference type="PIRSR" id="PIRSR602401-1"/>
    </source>
</evidence>
<dbReference type="EMBL" id="KQ978782">
    <property type="protein sequence ID" value="KYN28397.1"/>
    <property type="molecule type" value="Genomic_DNA"/>
</dbReference>
<keyword evidence="13" id="KW-0472">Membrane</keyword>
<keyword evidence="16" id="KW-1185">Reference proteome</keyword>
<dbReference type="Pfam" id="PF00067">
    <property type="entry name" value="p450"/>
    <property type="match status" value="3"/>
</dbReference>
<keyword evidence="6 14" id="KW-0349">Heme</keyword>
<evidence type="ECO:0000256" key="4">
    <source>
        <dbReference type="ARBA" id="ARBA00004406"/>
    </source>
</evidence>
<dbReference type="PROSITE" id="PS00086">
    <property type="entry name" value="CYTOCHROME_P450"/>
    <property type="match status" value="2"/>
</dbReference>
<dbReference type="InterPro" id="IPR002401">
    <property type="entry name" value="Cyt_P450_E_grp-I"/>
</dbReference>
<evidence type="ECO:0000313" key="15">
    <source>
        <dbReference type="EMBL" id="KYN28397.1"/>
    </source>
</evidence>
<evidence type="ECO:0000256" key="12">
    <source>
        <dbReference type="ARBA" id="ARBA00023033"/>
    </source>
</evidence>
<dbReference type="Gene3D" id="1.10.630.10">
    <property type="entry name" value="Cytochrome P450"/>
    <property type="match status" value="3"/>
</dbReference>
<evidence type="ECO:0000256" key="13">
    <source>
        <dbReference type="ARBA" id="ARBA00023136"/>
    </source>
</evidence>
<dbReference type="GO" id="GO:0005506">
    <property type="term" value="F:iron ion binding"/>
    <property type="evidence" value="ECO:0007669"/>
    <property type="project" value="InterPro"/>
</dbReference>
<dbReference type="GO" id="GO:0016705">
    <property type="term" value="F:oxidoreductase activity, acting on paired donors, with incorporation or reduction of molecular oxygen"/>
    <property type="evidence" value="ECO:0007669"/>
    <property type="project" value="InterPro"/>
</dbReference>
<keyword evidence="9" id="KW-0492">Microsome</keyword>
<evidence type="ECO:0000256" key="2">
    <source>
        <dbReference type="ARBA" id="ARBA00003690"/>
    </source>
</evidence>
<organism evidence="15 16">
    <name type="scientific">Trachymyrmex cornetzi</name>
    <dbReference type="NCBI Taxonomy" id="471704"/>
    <lineage>
        <taxon>Eukaryota</taxon>
        <taxon>Metazoa</taxon>
        <taxon>Ecdysozoa</taxon>
        <taxon>Arthropoda</taxon>
        <taxon>Hexapoda</taxon>
        <taxon>Insecta</taxon>
        <taxon>Pterygota</taxon>
        <taxon>Neoptera</taxon>
        <taxon>Endopterygota</taxon>
        <taxon>Hymenoptera</taxon>
        <taxon>Apocrita</taxon>
        <taxon>Aculeata</taxon>
        <taxon>Formicoidea</taxon>
        <taxon>Formicidae</taxon>
        <taxon>Myrmicinae</taxon>
        <taxon>Trachymyrmex</taxon>
    </lineage>
</organism>
<dbReference type="InterPro" id="IPR036396">
    <property type="entry name" value="Cyt_P450_sf"/>
</dbReference>
<evidence type="ECO:0000256" key="10">
    <source>
        <dbReference type="ARBA" id="ARBA00023002"/>
    </source>
</evidence>
<dbReference type="Proteomes" id="UP000078492">
    <property type="component" value="Unassembled WGS sequence"/>
</dbReference>
<proteinExistence type="inferred from homology"/>
<keyword evidence="10" id="KW-0560">Oxidoreductase</keyword>
<dbReference type="PRINTS" id="PR00385">
    <property type="entry name" value="P450"/>
</dbReference>
<evidence type="ECO:0000256" key="3">
    <source>
        <dbReference type="ARBA" id="ARBA00004174"/>
    </source>
</evidence>
<evidence type="ECO:0000256" key="6">
    <source>
        <dbReference type="ARBA" id="ARBA00022617"/>
    </source>
</evidence>
<dbReference type="SUPFAM" id="SSF48264">
    <property type="entry name" value="Cytochrome P450"/>
    <property type="match status" value="3"/>
</dbReference>
<accession>A0A195EKE9</accession>
<dbReference type="GO" id="GO:0020037">
    <property type="term" value="F:heme binding"/>
    <property type="evidence" value="ECO:0007669"/>
    <property type="project" value="InterPro"/>
</dbReference>
<comment type="function">
    <text evidence="2">May be involved in the metabolism of insect hormones and in the breakdown of synthetic insecticides.</text>
</comment>
<sequence length="1300" mass="151248">MITVSDKYYPIYKIWAFFLPVIGIRHPDDLETILSNPKHIKKSILYDGFKPWTGTSILISEGAKWHSQRKILTPTFNFNILQRFVEIFDKESKNMIKSLENAEGTVVKNLSPFMSEHTLNALCETAMGISLKDLGEFQQQYLKAVRRMGELFVYRTKRQWLHSNWIFSLTPKGREQAKILKILHGFTERIIAERKLYHEQTNGQYLKSLDNDTSAEEDGAKMIGTRRKGLAMLDLLIAASREGLMTDLEIRQEVDTIMFEGHDTTASSLCFILALLAEHKAIQDRVRNEVNIAMQENEDKLTMKFLHQLSYLERCIKEALRLHNALFLISRICGEDVKLQSYLVPAGTTLLIDINKVHKDPNFWPNPEIFDPDRFLPDRIRNRHPYSYVPFSAGPRNCIGQRYAMLQMKMMVASLIHHFYLEPVDYIKDVRLQVDLVVHPHPLQALWKRMITVSDKYYPIYKIWAFFLPVIGIRHPDDLETILSNPKHIKKSILYDGFKPWTGTSILISEGAKWHSQRKILTPTFNFNILQRFVEIFDKESKNMIKSLKNAEGTVVKNLSPFMSEHTLNALCETAMGISLKDLGEFQQQYLKAVRRMGELFVYRTKRQWLHSNWIFSLTPKGREQAKILKILHGFTERIIAERKLYHEQTNGQYLKSLDYDTSAEDGAKMIGTRRKGLAMLDLLIAASREGLMTDLEIRQEVDTIMFGGHDTTASSLCFTLALLAEHKDIQDRVRNEVDIAMQENEDKLTIKFLHQLSYLERCIKEALRLHNALFLISRICGEDVKLQSYLVPAGTTLLIDINKVHKDPNFWPNPEIFDPDRFLPDRIRNRHPYSYVPFSAGPRNCIETLWKRMITLSDKYYPIYKIWLFFVPVIFIRHPDDLETILRNPKHIKKSIIYDGFKPWFGTSLFMSEGAKWHSQRKILTPTFHINILQRFVEIFDKESKNMIKSLKNAEGTVVKNLSPFISEHTLNALCETAMGISLKDLGEFQQQYLKAVRRMGELFVYRVKRQWLHSNWIFSLTPKGREQAKILKILHGFTERIIAERKLYHEQTNGQYLKSLDNDTSAEEDARRKGLAMLDLVIAASREGLMTDLEIRQEVDTIMFGGHDTTAASLCYILALLAEHKDIQDRVRNEVNIAMQENEYKLTMKFLHQLSYLERCIKEALRLHSAAFVISRVCGEEVKLQSYLVPAGTNLAININVIHKDPNFWPNPEIFDPDRFLPDRIRNRHPYSYVPFSAGPRNCIGQRYAMLQMKMMVASLIHHFYLEPVDYIKDVRLQVDLVVHPHPLRVRFVPVLQK</sequence>
<evidence type="ECO:0000256" key="8">
    <source>
        <dbReference type="ARBA" id="ARBA00022824"/>
    </source>
</evidence>
<evidence type="ECO:0000256" key="7">
    <source>
        <dbReference type="ARBA" id="ARBA00022723"/>
    </source>
</evidence>
<dbReference type="InterPro" id="IPR050196">
    <property type="entry name" value="Cytochrome_P450_Monoox"/>
</dbReference>
<keyword evidence="8" id="KW-0256">Endoplasmic reticulum</keyword>
<comment type="cofactor">
    <cofactor evidence="1 14">
        <name>heme</name>
        <dbReference type="ChEBI" id="CHEBI:30413"/>
    </cofactor>
</comment>
<dbReference type="GO" id="GO:0005789">
    <property type="term" value="C:endoplasmic reticulum membrane"/>
    <property type="evidence" value="ECO:0007669"/>
    <property type="project" value="UniProtKB-SubCell"/>
</dbReference>
<evidence type="ECO:0000313" key="16">
    <source>
        <dbReference type="Proteomes" id="UP000078492"/>
    </source>
</evidence>
<comment type="similarity">
    <text evidence="5">Belongs to the cytochrome P450 family.</text>
</comment>
<dbReference type="InterPro" id="IPR017972">
    <property type="entry name" value="Cyt_P450_CS"/>
</dbReference>
<feature type="binding site" description="axial binding residue" evidence="14">
    <location>
        <position position="1245"/>
    </location>
    <ligand>
        <name>heme</name>
        <dbReference type="ChEBI" id="CHEBI:30413"/>
    </ligand>
    <ligandPart>
        <name>Fe</name>
        <dbReference type="ChEBI" id="CHEBI:18248"/>
    </ligandPart>
</feature>
<name>A0A195EKE9_9HYME</name>
<keyword evidence="11 14" id="KW-0408">Iron</keyword>
<dbReference type="CDD" id="cd20628">
    <property type="entry name" value="CYP4"/>
    <property type="match status" value="3"/>
</dbReference>
<dbReference type="PRINTS" id="PR00463">
    <property type="entry name" value="EP450I"/>
</dbReference>